<evidence type="ECO:0000256" key="2">
    <source>
        <dbReference type="SAM" id="SignalP"/>
    </source>
</evidence>
<dbReference type="Proteomes" id="UP000037460">
    <property type="component" value="Unassembled WGS sequence"/>
</dbReference>
<dbReference type="PANTHER" id="PTHR31332:SF0">
    <property type="entry name" value="7-HYDROXYMETHYL CHLOROPHYLL A REDUCTASE, CHLOROPLASTIC"/>
    <property type="match status" value="1"/>
</dbReference>
<feature type="region of interest" description="Disordered" evidence="1">
    <location>
        <begin position="489"/>
        <end position="510"/>
    </location>
</feature>
<feature type="domain" description="Coenzyme F420 hydrogenase/dehydrogenase beta subunit C-terminal" evidence="4">
    <location>
        <begin position="175"/>
        <end position="372"/>
    </location>
</feature>
<name>A0A0M0JKJ4_9EUKA</name>
<feature type="domain" description="Coenzyme F420 hydrogenase/dehydrogenase beta subunit N-terminal" evidence="3">
    <location>
        <begin position="97"/>
        <end position="165"/>
    </location>
</feature>
<evidence type="ECO:0000313" key="5">
    <source>
        <dbReference type="EMBL" id="KOO26783.1"/>
    </source>
</evidence>
<dbReference type="PANTHER" id="PTHR31332">
    <property type="entry name" value="7-HYDROXYMETHYL CHLOROPHYLL A REDUCTASE, CHLOROPLASTIC"/>
    <property type="match status" value="1"/>
</dbReference>
<keyword evidence="6" id="KW-1185">Reference proteome</keyword>
<dbReference type="Pfam" id="PF04422">
    <property type="entry name" value="FrhB_FdhB_N"/>
    <property type="match status" value="1"/>
</dbReference>
<dbReference type="GO" id="GO:0052592">
    <property type="term" value="F:oxidoreductase activity, acting on CH or CH2 groups, with an iron-sulfur protein as acceptor"/>
    <property type="evidence" value="ECO:0007669"/>
    <property type="project" value="TreeGrafter"/>
</dbReference>
<evidence type="ECO:0000313" key="6">
    <source>
        <dbReference type="Proteomes" id="UP000037460"/>
    </source>
</evidence>
<feature type="chain" id="PRO_5005601987" evidence="2">
    <location>
        <begin position="17"/>
        <end position="533"/>
    </location>
</feature>
<dbReference type="EMBL" id="JWZX01002802">
    <property type="protein sequence ID" value="KOO26783.1"/>
    <property type="molecule type" value="Genomic_DNA"/>
</dbReference>
<feature type="signal peptide" evidence="2">
    <location>
        <begin position="1"/>
        <end position="16"/>
    </location>
</feature>
<reference evidence="6" key="1">
    <citation type="journal article" date="2015" name="PLoS Genet.">
        <title>Genome Sequence and Transcriptome Analyses of Chrysochromulina tobin: Metabolic Tools for Enhanced Algal Fitness in the Prominent Order Prymnesiales (Haptophyceae).</title>
        <authorList>
            <person name="Hovde B.T."/>
            <person name="Deodato C.R."/>
            <person name="Hunsperger H.M."/>
            <person name="Ryken S.A."/>
            <person name="Yost W."/>
            <person name="Jha R.K."/>
            <person name="Patterson J."/>
            <person name="Monnat R.J. Jr."/>
            <person name="Barlow S.B."/>
            <person name="Starkenburg S.R."/>
            <person name="Cattolico R.A."/>
        </authorList>
    </citation>
    <scope>NUCLEOTIDE SEQUENCE</scope>
    <source>
        <strain evidence="6">CCMP291</strain>
    </source>
</reference>
<sequence length="533" mass="55863">MTALAALIAASSVSVAKPITGPWPQAFPAKELCSNCGLCKSAVGVPSVTTACAFIGDGMARAESIEASVHGRARRIDESLDEAHFGVHETIVLARGFLNNAQWTGVATGVALAWLESGEVDAVVVTGSDARDGFGAPQPILCRTPAEVLQGRRVKPSLCPSLQVLDEIAGDPSIRRLLFCGVGCAVQALRALEGASPEAALGLEPDGLFILGTHCVDNSPTPQAAKRFVSTLPGIGAERAKDVLAYEFMSDFRVHARLRSVGESGAGEERGSSRQAEGGPVSLEADAPAAEEVVKAAYMTLPPSIGIPSIAPSCFACFDYTNGLADLVVGYMGAPFEGAKDEMVSAPLMVTVRNPKGRMMLERAVAAGRVQILQEGGHGGRALLSTGDRRPITMKTVSRDTMVQSLTTPGFVAGDRGAPPWVGNFLASIIARTLPKGLEFARYSIDYHFLRNALYCEDRMGEAGAARHIPQYAKALMAGYAEEMKELRRAGGSSSSGAQNGAQGVAAGGTGAPASMRTDLDAWSVFFRELLLL</sequence>
<organism evidence="5 6">
    <name type="scientific">Chrysochromulina tobinii</name>
    <dbReference type="NCBI Taxonomy" id="1460289"/>
    <lineage>
        <taxon>Eukaryota</taxon>
        <taxon>Haptista</taxon>
        <taxon>Haptophyta</taxon>
        <taxon>Prymnesiophyceae</taxon>
        <taxon>Prymnesiales</taxon>
        <taxon>Chrysochromulinaceae</taxon>
        <taxon>Chrysochromulina</taxon>
    </lineage>
</organism>
<keyword evidence="2" id="KW-0732">Signal</keyword>
<evidence type="ECO:0000256" key="1">
    <source>
        <dbReference type="SAM" id="MobiDB-lite"/>
    </source>
</evidence>
<dbReference type="AlphaFoldDB" id="A0A0M0JKJ4"/>
<dbReference type="InterPro" id="IPR007516">
    <property type="entry name" value="Co_F420_Hydgase/DH_bsu_N"/>
</dbReference>
<feature type="region of interest" description="Disordered" evidence="1">
    <location>
        <begin position="263"/>
        <end position="282"/>
    </location>
</feature>
<evidence type="ECO:0000259" key="4">
    <source>
        <dbReference type="Pfam" id="PF04432"/>
    </source>
</evidence>
<gene>
    <name evidence="5" type="ORF">Ctob_008185</name>
</gene>
<dbReference type="OrthoDB" id="191568at2759"/>
<comment type="caution">
    <text evidence="5">The sequence shown here is derived from an EMBL/GenBank/DDBJ whole genome shotgun (WGS) entry which is preliminary data.</text>
</comment>
<proteinExistence type="predicted"/>
<dbReference type="InterPro" id="IPR045220">
    <property type="entry name" value="FRHB/FDHB/HCAR-like"/>
</dbReference>
<dbReference type="Pfam" id="PF04432">
    <property type="entry name" value="FrhB_FdhB_C"/>
    <property type="match status" value="1"/>
</dbReference>
<accession>A0A0M0JKJ4</accession>
<protein>
    <submittedName>
        <fullName evidence="5">7-hydroxymethyl chlorophyll a chloroplastic-like protein</fullName>
    </submittedName>
</protein>
<evidence type="ECO:0000259" key="3">
    <source>
        <dbReference type="Pfam" id="PF04422"/>
    </source>
</evidence>
<feature type="compositionally biased region" description="Low complexity" evidence="1">
    <location>
        <begin position="490"/>
        <end position="505"/>
    </location>
</feature>
<dbReference type="InterPro" id="IPR007525">
    <property type="entry name" value="FrhB_FdhB_C"/>
</dbReference>